<gene>
    <name evidence="1" type="ORF">SAMN05920897_1208</name>
</gene>
<dbReference type="AlphaFoldDB" id="A0A1N6X395"/>
<dbReference type="OrthoDB" id="9940438at2"/>
<evidence type="ECO:0000313" key="2">
    <source>
        <dbReference type="Proteomes" id="UP000186400"/>
    </source>
</evidence>
<accession>A0A1N6X395</accession>
<dbReference type="EMBL" id="FTMS01000020">
    <property type="protein sequence ID" value="SIQ96721.1"/>
    <property type="molecule type" value="Genomic_DNA"/>
</dbReference>
<dbReference type="RefSeq" id="WP_076489784.1">
    <property type="nucleotide sequence ID" value="NZ_FTMS01000020.1"/>
</dbReference>
<dbReference type="Proteomes" id="UP000186400">
    <property type="component" value="Unassembled WGS sequence"/>
</dbReference>
<keyword evidence="2" id="KW-1185">Reference proteome</keyword>
<sequence>MKSTLVPALAGGGVFLALLLLFFLVFSGRSEGLGEDDSLSSFYSRELMLPQRRYLVPPVEQDLLYPGLRYKVDPRMPLDAEILSEAEEDLLGALRREFLKRGESHVEQLLFD</sequence>
<organism evidence="1 2">
    <name type="scientific">Alkalispirochaeta americana</name>
    <dbReference type="NCBI Taxonomy" id="159291"/>
    <lineage>
        <taxon>Bacteria</taxon>
        <taxon>Pseudomonadati</taxon>
        <taxon>Spirochaetota</taxon>
        <taxon>Spirochaetia</taxon>
        <taxon>Spirochaetales</taxon>
        <taxon>Spirochaetaceae</taxon>
        <taxon>Alkalispirochaeta</taxon>
    </lineage>
</organism>
<proteinExistence type="predicted"/>
<name>A0A1N6X395_9SPIO</name>
<dbReference type="STRING" id="159291.SAMN05920897_1208"/>
<reference evidence="1 2" key="1">
    <citation type="submission" date="2017-01" db="EMBL/GenBank/DDBJ databases">
        <authorList>
            <person name="Mah S.A."/>
            <person name="Swanson W.J."/>
            <person name="Moy G.W."/>
            <person name="Vacquier V.D."/>
        </authorList>
    </citation>
    <scope>NUCLEOTIDE SEQUENCE [LARGE SCALE GENOMIC DNA]</scope>
    <source>
        <strain evidence="1 2">ASpG1</strain>
    </source>
</reference>
<evidence type="ECO:0000313" key="1">
    <source>
        <dbReference type="EMBL" id="SIQ96721.1"/>
    </source>
</evidence>
<protein>
    <submittedName>
        <fullName evidence="1">Uncharacterized protein</fullName>
    </submittedName>
</protein>